<reference evidence="2" key="1">
    <citation type="submission" date="2020-06" db="EMBL/GenBank/DDBJ databases">
        <title>Characterization of fructooligosaccharide metabolism and fructooligosaccharide-degrading enzymes in human commensal butyrate producers.</title>
        <authorList>
            <person name="Tanno H."/>
            <person name="Fujii T."/>
            <person name="Hirano K."/>
            <person name="Maeno S."/>
            <person name="Tonozuka T."/>
            <person name="Sakamoto M."/>
            <person name="Ohkuma M."/>
            <person name="Tochio T."/>
            <person name="Endo A."/>
        </authorList>
    </citation>
    <scope>NUCLEOTIDE SEQUENCE</scope>
    <source>
        <strain evidence="2">JCM 17466</strain>
    </source>
</reference>
<dbReference type="AlphaFoldDB" id="A0A916QAT6"/>
<accession>A0A916QAT6</accession>
<dbReference type="EMBL" id="BLYI01000030">
    <property type="protein sequence ID" value="GFO85049.1"/>
    <property type="molecule type" value="Genomic_DNA"/>
</dbReference>
<dbReference type="GO" id="GO:0016651">
    <property type="term" value="F:oxidoreductase activity, acting on NAD(P)H"/>
    <property type="evidence" value="ECO:0007669"/>
    <property type="project" value="UniProtKB-ARBA"/>
</dbReference>
<evidence type="ECO:0000313" key="3">
    <source>
        <dbReference type="Proteomes" id="UP000613208"/>
    </source>
</evidence>
<proteinExistence type="predicted"/>
<name>A0A916QAT6_9FIRM</name>
<dbReference type="Pfam" id="PF12682">
    <property type="entry name" value="Flavodoxin_4"/>
    <property type="match status" value="1"/>
</dbReference>
<gene>
    <name evidence="2" type="ORF">ANBU17_13960</name>
</gene>
<keyword evidence="3" id="KW-1185">Reference proteome</keyword>
<dbReference type="InterPro" id="IPR029039">
    <property type="entry name" value="Flavoprotein-like_sf"/>
</dbReference>
<dbReference type="Gene3D" id="3.40.50.360">
    <property type="match status" value="1"/>
</dbReference>
<sequence length="68" mass="7338">MPAMIGTFLDSYDFSGKTLVPFCTSASDRIDNSLHIFSELCPDANIAEGLTANDDADIEPWLQKTGAV</sequence>
<organism evidence="2 3">
    <name type="scientific">Anaerostipes butyraticus</name>
    <dbReference type="NCBI Taxonomy" id="645466"/>
    <lineage>
        <taxon>Bacteria</taxon>
        <taxon>Bacillati</taxon>
        <taxon>Bacillota</taxon>
        <taxon>Clostridia</taxon>
        <taxon>Lachnospirales</taxon>
        <taxon>Lachnospiraceae</taxon>
        <taxon>Anaerostipes</taxon>
    </lineage>
</organism>
<dbReference type="PANTHER" id="PTHR39201:SF1">
    <property type="entry name" value="FLAVODOXIN-LIKE DOMAIN-CONTAINING PROTEIN"/>
    <property type="match status" value="1"/>
</dbReference>
<protein>
    <recommendedName>
        <fullName evidence="1">Flavodoxin-like domain-containing protein</fullName>
    </recommendedName>
</protein>
<evidence type="ECO:0000313" key="2">
    <source>
        <dbReference type="EMBL" id="GFO85049.1"/>
    </source>
</evidence>
<dbReference type="InterPro" id="IPR008254">
    <property type="entry name" value="Flavodoxin/NO_synth"/>
</dbReference>
<evidence type="ECO:0000259" key="1">
    <source>
        <dbReference type="Pfam" id="PF12682"/>
    </source>
</evidence>
<dbReference type="PANTHER" id="PTHR39201">
    <property type="entry name" value="EXPORTED PROTEIN-RELATED"/>
    <property type="match status" value="1"/>
</dbReference>
<comment type="caution">
    <text evidence="2">The sequence shown here is derived from an EMBL/GenBank/DDBJ whole genome shotgun (WGS) entry which is preliminary data.</text>
</comment>
<feature type="domain" description="Flavodoxin-like" evidence="1">
    <location>
        <begin position="2"/>
        <end position="62"/>
    </location>
</feature>
<dbReference type="GO" id="GO:0010181">
    <property type="term" value="F:FMN binding"/>
    <property type="evidence" value="ECO:0007669"/>
    <property type="project" value="InterPro"/>
</dbReference>
<dbReference type="Proteomes" id="UP000613208">
    <property type="component" value="Unassembled WGS sequence"/>
</dbReference>